<keyword evidence="2" id="KW-1185">Reference proteome</keyword>
<accession>A0A841M4J7</accession>
<evidence type="ECO:0000313" key="1">
    <source>
        <dbReference type="EMBL" id="MBB6262689.1"/>
    </source>
</evidence>
<sequence>MDWATRKVLSWWLSNTMDASFCDEALNEAIFKYGKPEIMNSVQGPSLLEGTGSTFWRSQDQNINGWSRALSRQYFHRKIMAIPLARSRHLNELLDDFQAKRVIKDWIGFYNTERPRSAFEKQTPEMHTLAQYTSTKRHKI</sequence>
<dbReference type="Proteomes" id="UP000555393">
    <property type="component" value="Unassembled WGS sequence"/>
</dbReference>
<dbReference type="InterPro" id="IPR012337">
    <property type="entry name" value="RNaseH-like_sf"/>
</dbReference>
<dbReference type="EMBL" id="JACIIU010000065">
    <property type="protein sequence ID" value="MBB6262689.1"/>
    <property type="molecule type" value="Genomic_DNA"/>
</dbReference>
<comment type="caution">
    <text evidence="1">The sequence shown here is derived from an EMBL/GenBank/DDBJ whole genome shotgun (WGS) entry which is preliminary data.</text>
</comment>
<reference evidence="1 2" key="1">
    <citation type="submission" date="2020-08" db="EMBL/GenBank/DDBJ databases">
        <title>Genomic Encyclopedia of Type Strains, Phase IV (KMG-IV): sequencing the most valuable type-strain genomes for metagenomic binning, comparative biology and taxonomic classification.</title>
        <authorList>
            <person name="Goeker M."/>
        </authorList>
    </citation>
    <scope>NUCLEOTIDE SEQUENCE [LARGE SCALE GENOMIC DNA]</scope>
    <source>
        <strain evidence="1 2">DSM 22336</strain>
    </source>
</reference>
<dbReference type="SUPFAM" id="SSF53098">
    <property type="entry name" value="Ribonuclease H-like"/>
    <property type="match status" value="1"/>
</dbReference>
<name>A0A841M4J7_9HYPH</name>
<organism evidence="1 2">
    <name type="scientific">Paenochrobactrum gallinarii</name>
    <dbReference type="NCBI Taxonomy" id="643673"/>
    <lineage>
        <taxon>Bacteria</taxon>
        <taxon>Pseudomonadati</taxon>
        <taxon>Pseudomonadota</taxon>
        <taxon>Alphaproteobacteria</taxon>
        <taxon>Hyphomicrobiales</taxon>
        <taxon>Brucellaceae</taxon>
        <taxon>Paenochrobactrum</taxon>
    </lineage>
</organism>
<dbReference type="AlphaFoldDB" id="A0A841M4J7"/>
<protein>
    <submittedName>
        <fullName evidence="1">Putative transposase</fullName>
    </submittedName>
</protein>
<gene>
    <name evidence="1" type="ORF">FHS77_003275</name>
</gene>
<proteinExistence type="predicted"/>
<evidence type="ECO:0000313" key="2">
    <source>
        <dbReference type="Proteomes" id="UP000555393"/>
    </source>
</evidence>